<feature type="domain" description="Metallo-beta-lactamase" evidence="1">
    <location>
        <begin position="7"/>
        <end position="173"/>
    </location>
</feature>
<dbReference type="Gene3D" id="3.60.15.10">
    <property type="entry name" value="Ribonuclease Z/Hydroxyacylglutathione hydrolase-like"/>
    <property type="match status" value="1"/>
</dbReference>
<dbReference type="PANTHER" id="PTHR43546">
    <property type="entry name" value="UPF0173 METAL-DEPENDENT HYDROLASE MJ1163-RELATED"/>
    <property type="match status" value="1"/>
</dbReference>
<evidence type="ECO:0000313" key="3">
    <source>
        <dbReference type="Proteomes" id="UP000586042"/>
    </source>
</evidence>
<keyword evidence="3" id="KW-1185">Reference proteome</keyword>
<evidence type="ECO:0000259" key="1">
    <source>
        <dbReference type="SMART" id="SM00849"/>
    </source>
</evidence>
<dbReference type="AlphaFoldDB" id="A0A7Y6M930"/>
<organism evidence="2 3">
    <name type="scientific">Nonomuraea montanisoli</name>
    <dbReference type="NCBI Taxonomy" id="2741721"/>
    <lineage>
        <taxon>Bacteria</taxon>
        <taxon>Bacillati</taxon>
        <taxon>Actinomycetota</taxon>
        <taxon>Actinomycetes</taxon>
        <taxon>Streptosporangiales</taxon>
        <taxon>Streptosporangiaceae</taxon>
        <taxon>Nonomuraea</taxon>
    </lineage>
</organism>
<dbReference type="SUPFAM" id="SSF56281">
    <property type="entry name" value="Metallo-hydrolase/oxidoreductase"/>
    <property type="match status" value="1"/>
</dbReference>
<dbReference type="GO" id="GO:0016787">
    <property type="term" value="F:hydrolase activity"/>
    <property type="evidence" value="ECO:0007669"/>
    <property type="project" value="UniProtKB-KW"/>
</dbReference>
<dbReference type="InterPro" id="IPR001279">
    <property type="entry name" value="Metallo-B-lactamas"/>
</dbReference>
<gene>
    <name evidence="2" type="ORF">HTZ77_42520</name>
</gene>
<evidence type="ECO:0000313" key="2">
    <source>
        <dbReference type="EMBL" id="NUW38029.1"/>
    </source>
</evidence>
<reference evidence="2 3" key="1">
    <citation type="submission" date="2020-06" db="EMBL/GenBank/DDBJ databases">
        <title>Nonomuraea sp. SMC257, a novel actinomycete isolated from soil.</title>
        <authorList>
            <person name="Chanama M."/>
        </authorList>
    </citation>
    <scope>NUCLEOTIDE SEQUENCE [LARGE SCALE GENOMIC DNA]</scope>
    <source>
        <strain evidence="2 3">SMC257</strain>
    </source>
</reference>
<dbReference type="Pfam" id="PF13483">
    <property type="entry name" value="Lactamase_B_3"/>
    <property type="match status" value="1"/>
</dbReference>
<dbReference type="InterPro" id="IPR036866">
    <property type="entry name" value="RibonucZ/Hydroxyglut_hydro"/>
</dbReference>
<protein>
    <submittedName>
        <fullName evidence="2">MBL fold metallo-hydrolase</fullName>
    </submittedName>
</protein>
<sequence>MRLTKFGHACVRLEKDGRGLVIDPGLMTPEAEALSGAEAVLVTHQHFDHFDPDRLRAAAAEHPDLAVYTCPGVALELPDLADRVTVVRDGDTFSAAGFRVRAVGEKHHVSHPDVPPVDNVGFLVDDEVFHPGDALTLLDAPTLLFPGQAPWMTVPDLIAYLRKLSPGRAYAVHDGLLNAWGLQVLDGVLASEAAGLGATIGRLAPGESVDL</sequence>
<dbReference type="InterPro" id="IPR050114">
    <property type="entry name" value="UPF0173_UPF0282_UlaG_hydrolase"/>
</dbReference>
<keyword evidence="2" id="KW-0378">Hydrolase</keyword>
<name>A0A7Y6M930_9ACTN</name>
<dbReference type="SMART" id="SM00849">
    <property type="entry name" value="Lactamase_B"/>
    <property type="match status" value="1"/>
</dbReference>
<dbReference type="PANTHER" id="PTHR43546:SF3">
    <property type="entry name" value="UPF0173 METAL-DEPENDENT HYDROLASE MJ1163"/>
    <property type="match status" value="1"/>
</dbReference>
<dbReference type="Proteomes" id="UP000586042">
    <property type="component" value="Unassembled WGS sequence"/>
</dbReference>
<dbReference type="RefSeq" id="WP_175595473.1">
    <property type="nucleotide sequence ID" value="NZ_JABWGN010000026.1"/>
</dbReference>
<proteinExistence type="predicted"/>
<comment type="caution">
    <text evidence="2">The sequence shown here is derived from an EMBL/GenBank/DDBJ whole genome shotgun (WGS) entry which is preliminary data.</text>
</comment>
<dbReference type="EMBL" id="JABWGN010000026">
    <property type="protein sequence ID" value="NUW38029.1"/>
    <property type="molecule type" value="Genomic_DNA"/>
</dbReference>
<accession>A0A7Y6M930</accession>